<evidence type="ECO:0000256" key="8">
    <source>
        <dbReference type="PIRSR" id="PIRSR602401-1"/>
    </source>
</evidence>
<dbReference type="Gene3D" id="1.10.630.10">
    <property type="entry name" value="Cytochrome P450"/>
    <property type="match status" value="1"/>
</dbReference>
<comment type="caution">
    <text evidence="10">The sequence shown here is derived from an EMBL/GenBank/DDBJ whole genome shotgun (WGS) entry which is preliminary data.</text>
</comment>
<evidence type="ECO:0000256" key="3">
    <source>
        <dbReference type="ARBA" id="ARBA00022617"/>
    </source>
</evidence>
<dbReference type="PANTHER" id="PTHR24279">
    <property type="entry name" value="CYTOCHROME P450"/>
    <property type="match status" value="1"/>
</dbReference>
<dbReference type="InterPro" id="IPR036396">
    <property type="entry name" value="Cyt_P450_sf"/>
</dbReference>
<dbReference type="InterPro" id="IPR050479">
    <property type="entry name" value="CYP11_CYP27_families"/>
</dbReference>
<dbReference type="PANTHER" id="PTHR24279:SF120">
    <property type="entry name" value="CYTOCHROME P450"/>
    <property type="match status" value="1"/>
</dbReference>
<comment type="similarity">
    <text evidence="2 9">Belongs to the cytochrome P450 family.</text>
</comment>
<dbReference type="EMBL" id="JARGDH010000003">
    <property type="protein sequence ID" value="KAL0272714.1"/>
    <property type="molecule type" value="Genomic_DNA"/>
</dbReference>
<accession>A0AAW2HSZ6</accession>
<evidence type="ECO:0000256" key="2">
    <source>
        <dbReference type="ARBA" id="ARBA00010617"/>
    </source>
</evidence>
<dbReference type="SUPFAM" id="SSF48264">
    <property type="entry name" value="Cytochrome P450"/>
    <property type="match status" value="1"/>
</dbReference>
<dbReference type="FunFam" id="1.10.630.10:FF:000006">
    <property type="entry name" value="Cytochrome P450 302a1, mitochondrial"/>
    <property type="match status" value="1"/>
</dbReference>
<organism evidence="10">
    <name type="scientific">Menopon gallinae</name>
    <name type="common">poultry shaft louse</name>
    <dbReference type="NCBI Taxonomy" id="328185"/>
    <lineage>
        <taxon>Eukaryota</taxon>
        <taxon>Metazoa</taxon>
        <taxon>Ecdysozoa</taxon>
        <taxon>Arthropoda</taxon>
        <taxon>Hexapoda</taxon>
        <taxon>Insecta</taxon>
        <taxon>Pterygota</taxon>
        <taxon>Neoptera</taxon>
        <taxon>Paraneoptera</taxon>
        <taxon>Psocodea</taxon>
        <taxon>Troctomorpha</taxon>
        <taxon>Phthiraptera</taxon>
        <taxon>Amblycera</taxon>
        <taxon>Menoponidae</taxon>
        <taxon>Menopon</taxon>
    </lineage>
</organism>
<evidence type="ECO:0000256" key="4">
    <source>
        <dbReference type="ARBA" id="ARBA00022723"/>
    </source>
</evidence>
<evidence type="ECO:0000313" key="10">
    <source>
        <dbReference type="EMBL" id="KAL0272713.1"/>
    </source>
</evidence>
<dbReference type="PROSITE" id="PS00086">
    <property type="entry name" value="CYTOCHROME_P450"/>
    <property type="match status" value="1"/>
</dbReference>
<dbReference type="PRINTS" id="PR00385">
    <property type="entry name" value="P450"/>
</dbReference>
<comment type="cofactor">
    <cofactor evidence="1 8">
        <name>heme</name>
        <dbReference type="ChEBI" id="CHEBI:30413"/>
    </cofactor>
</comment>
<dbReference type="InterPro" id="IPR017972">
    <property type="entry name" value="Cyt_P450_CS"/>
</dbReference>
<dbReference type="InterPro" id="IPR001128">
    <property type="entry name" value="Cyt_P450"/>
</dbReference>
<dbReference type="AlphaFoldDB" id="A0AAW2HSZ6"/>
<evidence type="ECO:0008006" key="11">
    <source>
        <dbReference type="Google" id="ProtNLM"/>
    </source>
</evidence>
<dbReference type="PRINTS" id="PR00463">
    <property type="entry name" value="EP450I"/>
</dbReference>
<gene>
    <name evidence="10" type="ORF">PYX00_005578</name>
</gene>
<keyword evidence="6 8" id="KW-0408">Iron</keyword>
<dbReference type="GO" id="GO:0004497">
    <property type="term" value="F:monooxygenase activity"/>
    <property type="evidence" value="ECO:0007669"/>
    <property type="project" value="UniProtKB-KW"/>
</dbReference>
<evidence type="ECO:0000256" key="1">
    <source>
        <dbReference type="ARBA" id="ARBA00001971"/>
    </source>
</evidence>
<dbReference type="GO" id="GO:0020037">
    <property type="term" value="F:heme binding"/>
    <property type="evidence" value="ECO:0007669"/>
    <property type="project" value="InterPro"/>
</dbReference>
<dbReference type="InterPro" id="IPR002401">
    <property type="entry name" value="Cyt_P450_E_grp-I"/>
</dbReference>
<evidence type="ECO:0000256" key="5">
    <source>
        <dbReference type="ARBA" id="ARBA00023002"/>
    </source>
</evidence>
<feature type="binding site" description="axial binding residue" evidence="8">
    <location>
        <position position="476"/>
    </location>
    <ligand>
        <name>heme</name>
        <dbReference type="ChEBI" id="CHEBI:30413"/>
    </ligand>
    <ligandPart>
        <name>Fe</name>
        <dbReference type="ChEBI" id="CHEBI:18248"/>
    </ligandPart>
</feature>
<dbReference type="Pfam" id="PF00067">
    <property type="entry name" value="p450"/>
    <property type="match status" value="1"/>
</dbReference>
<dbReference type="GO" id="GO:0016705">
    <property type="term" value="F:oxidoreductase activity, acting on paired donors, with incorporation or reduction of molecular oxygen"/>
    <property type="evidence" value="ECO:0007669"/>
    <property type="project" value="InterPro"/>
</dbReference>
<sequence length="527" mass="60607">MVVLKSVARVTSARLSSRAYSTVISCPSAEIRESLALESKIRPYNEVPGPKGLPFLGNSWRFLPIIGHYQLPELDKIMSSLHNEYGEIVRLGGLIGHADLLFVFNPNEIERIFKREETMPHRPSMPSVKYYKQVLHKDFFGDTLGVVGVHGQRWDNFRSKVHQTMMQPNTAKKYLSPLNQITDEFLNNLQLKRRDTNELDCDFMEELYKWALECIGKVALDTRLGCLNRNLAEESEAQRMIEAVKVFFANVAEVELRMPVWRIYSTPAWKKYIGAFDMFRETCLKYITQAMHKVQAKSNSFKNEEDISLMERILLKTSDPKVATVLALDLLLVGIDTTSVAATTILYHIAKNPEQQDKLHRELVALLPSENDVITEETISKSVYLSACIKESLRMRPVIIGNGRSLTSEAVIGNYKIPEGTHVIFPHYVVGNLEKYFPQAKSFIPERWLKTDECPFGHNKIHRFASLPFGYGRRTCLGRRFAEAELKILLSKIFRKYKVSYEHGEMRYEVQSTYKSPDPVRFHFADR</sequence>
<name>A0AAW2HSZ6_9NEOP</name>
<keyword evidence="5 9" id="KW-0560">Oxidoreductase</keyword>
<keyword evidence="4 8" id="KW-0479">Metal-binding</keyword>
<protein>
    <recommendedName>
        <fullName evidence="11">Cytochrome P450 49a1</fullName>
    </recommendedName>
</protein>
<keyword evidence="7 9" id="KW-0503">Monooxygenase</keyword>
<dbReference type="EMBL" id="JARGDH010000003">
    <property type="protein sequence ID" value="KAL0272713.1"/>
    <property type="molecule type" value="Genomic_DNA"/>
</dbReference>
<reference evidence="10" key="1">
    <citation type="journal article" date="2024" name="Gigascience">
        <title>Chromosome-level genome of the poultry shaft louse Menopon gallinae provides insight into the host-switching and adaptive evolution of parasitic lice.</title>
        <authorList>
            <person name="Xu Y."/>
            <person name="Ma L."/>
            <person name="Liu S."/>
            <person name="Liang Y."/>
            <person name="Liu Q."/>
            <person name="He Z."/>
            <person name="Tian L."/>
            <person name="Duan Y."/>
            <person name="Cai W."/>
            <person name="Li H."/>
            <person name="Song F."/>
        </authorList>
    </citation>
    <scope>NUCLEOTIDE SEQUENCE</scope>
    <source>
        <strain evidence="10">Cailab_2023a</strain>
    </source>
</reference>
<evidence type="ECO:0000256" key="9">
    <source>
        <dbReference type="RuleBase" id="RU000461"/>
    </source>
</evidence>
<dbReference type="CDD" id="cd11054">
    <property type="entry name" value="CYP24A1-like"/>
    <property type="match status" value="1"/>
</dbReference>
<evidence type="ECO:0000256" key="7">
    <source>
        <dbReference type="ARBA" id="ARBA00023033"/>
    </source>
</evidence>
<evidence type="ECO:0000256" key="6">
    <source>
        <dbReference type="ARBA" id="ARBA00023004"/>
    </source>
</evidence>
<keyword evidence="3 8" id="KW-0349">Heme</keyword>
<proteinExistence type="inferred from homology"/>
<dbReference type="GO" id="GO:0005506">
    <property type="term" value="F:iron ion binding"/>
    <property type="evidence" value="ECO:0007669"/>
    <property type="project" value="InterPro"/>
</dbReference>